<comment type="cofactor">
    <cofactor evidence="9">
        <name>Mg(2+)</name>
        <dbReference type="ChEBI" id="CHEBI:18420"/>
    </cofactor>
    <text evidence="9">Binds 1 Mg(2+) ion per subunit.</text>
</comment>
<keyword evidence="14" id="KW-1185">Reference proteome</keyword>
<feature type="binding site" evidence="9">
    <location>
        <begin position="130"/>
        <end position="132"/>
    </location>
    <ligand>
        <name>2-[(2R,5Z)-2-carboxy-4-methylthiazol-5(2H)-ylidene]ethyl phosphate</name>
        <dbReference type="ChEBI" id="CHEBI:62899"/>
    </ligand>
</feature>
<dbReference type="Pfam" id="PF02581">
    <property type="entry name" value="TMP-TENI"/>
    <property type="match status" value="1"/>
</dbReference>
<keyword evidence="5 9" id="KW-0784">Thiamine biosynthesis</keyword>
<feature type="binding site" evidence="9">
    <location>
        <position position="104"/>
    </location>
    <ligand>
        <name>4-amino-2-methyl-5-(diphosphooxymethyl)pyrimidine</name>
        <dbReference type="ChEBI" id="CHEBI:57841"/>
    </ligand>
</feature>
<evidence type="ECO:0000256" key="2">
    <source>
        <dbReference type="ARBA" id="ARBA00022679"/>
    </source>
</evidence>
<dbReference type="UniPathway" id="UPA00060">
    <property type="reaction ID" value="UER00141"/>
</dbReference>
<dbReference type="GO" id="GO:0004789">
    <property type="term" value="F:thiamine-phosphate diphosphorylase activity"/>
    <property type="evidence" value="ECO:0007669"/>
    <property type="project" value="UniProtKB-UniRule"/>
</dbReference>
<dbReference type="HAMAP" id="MF_00097">
    <property type="entry name" value="TMP_synthase"/>
    <property type="match status" value="1"/>
</dbReference>
<dbReference type="GO" id="GO:0009229">
    <property type="term" value="P:thiamine diphosphate biosynthetic process"/>
    <property type="evidence" value="ECO:0007669"/>
    <property type="project" value="UniProtKB-UniRule"/>
</dbReference>
<evidence type="ECO:0000256" key="3">
    <source>
        <dbReference type="ARBA" id="ARBA00022723"/>
    </source>
</evidence>
<feature type="binding site" evidence="9">
    <location>
        <position position="85"/>
    </location>
    <ligand>
        <name>Mg(2+)</name>
        <dbReference type="ChEBI" id="CHEBI:18420"/>
    </ligand>
</feature>
<dbReference type="InterPro" id="IPR036206">
    <property type="entry name" value="ThiamineP_synth_sf"/>
</dbReference>
<feature type="binding site" evidence="9">
    <location>
        <position position="133"/>
    </location>
    <ligand>
        <name>4-amino-2-methyl-5-(diphosphooxymethyl)pyrimidine</name>
        <dbReference type="ChEBI" id="CHEBI:57841"/>
    </ligand>
</feature>
<comment type="catalytic activity">
    <reaction evidence="8 9 10">
        <text>2-[(2R,5Z)-2-carboxy-4-methylthiazol-5(2H)-ylidene]ethyl phosphate + 4-amino-2-methyl-5-(diphosphooxymethyl)pyrimidine + 2 H(+) = thiamine phosphate + CO2 + diphosphate</text>
        <dbReference type="Rhea" id="RHEA:47844"/>
        <dbReference type="ChEBI" id="CHEBI:15378"/>
        <dbReference type="ChEBI" id="CHEBI:16526"/>
        <dbReference type="ChEBI" id="CHEBI:33019"/>
        <dbReference type="ChEBI" id="CHEBI:37575"/>
        <dbReference type="ChEBI" id="CHEBI:57841"/>
        <dbReference type="ChEBI" id="CHEBI:62899"/>
        <dbReference type="EC" id="2.5.1.3"/>
    </reaction>
</comment>
<keyword evidence="2 9" id="KW-0808">Transferase</keyword>
<evidence type="ECO:0000313" key="14">
    <source>
        <dbReference type="Proteomes" id="UP000528322"/>
    </source>
</evidence>
<feature type="domain" description="Thiamine phosphate synthase/TenI" evidence="12">
    <location>
        <begin position="5"/>
        <end position="184"/>
    </location>
</feature>
<dbReference type="InterPro" id="IPR034291">
    <property type="entry name" value="TMP_synthase"/>
</dbReference>
<dbReference type="AlphaFoldDB" id="A0A7W7Y2V1"/>
<keyword evidence="4 9" id="KW-0460">Magnesium</keyword>
<comment type="caution">
    <text evidence="13">The sequence shown here is derived from an EMBL/GenBank/DDBJ whole genome shotgun (WGS) entry which is preliminary data.</text>
</comment>
<dbReference type="RefSeq" id="WP_183729074.1">
    <property type="nucleotide sequence ID" value="NZ_JACHID010000002.1"/>
</dbReference>
<evidence type="ECO:0000256" key="5">
    <source>
        <dbReference type="ARBA" id="ARBA00022977"/>
    </source>
</evidence>
<dbReference type="SUPFAM" id="SSF51391">
    <property type="entry name" value="Thiamin phosphate synthase"/>
    <property type="match status" value="1"/>
</dbReference>
<dbReference type="CDD" id="cd00564">
    <property type="entry name" value="TMP_TenI"/>
    <property type="match status" value="1"/>
</dbReference>
<feature type="binding site" evidence="9">
    <location>
        <position position="66"/>
    </location>
    <ligand>
        <name>Mg(2+)</name>
        <dbReference type="ChEBI" id="CHEBI:18420"/>
    </ligand>
</feature>
<dbReference type="Gene3D" id="3.20.20.70">
    <property type="entry name" value="Aldolase class I"/>
    <property type="match status" value="1"/>
</dbReference>
<dbReference type="Proteomes" id="UP000528322">
    <property type="component" value="Unassembled WGS sequence"/>
</dbReference>
<dbReference type="GO" id="GO:0000287">
    <property type="term" value="F:magnesium ion binding"/>
    <property type="evidence" value="ECO:0007669"/>
    <property type="project" value="UniProtKB-UniRule"/>
</dbReference>
<evidence type="ECO:0000256" key="4">
    <source>
        <dbReference type="ARBA" id="ARBA00022842"/>
    </source>
</evidence>
<evidence type="ECO:0000256" key="1">
    <source>
        <dbReference type="ARBA" id="ARBA00005165"/>
    </source>
</evidence>
<dbReference type="EC" id="2.5.1.3" evidence="9"/>
<comment type="catalytic activity">
    <reaction evidence="7 9 10">
        <text>2-(2-carboxy-4-methylthiazol-5-yl)ethyl phosphate + 4-amino-2-methyl-5-(diphosphooxymethyl)pyrimidine + 2 H(+) = thiamine phosphate + CO2 + diphosphate</text>
        <dbReference type="Rhea" id="RHEA:47848"/>
        <dbReference type="ChEBI" id="CHEBI:15378"/>
        <dbReference type="ChEBI" id="CHEBI:16526"/>
        <dbReference type="ChEBI" id="CHEBI:33019"/>
        <dbReference type="ChEBI" id="CHEBI:37575"/>
        <dbReference type="ChEBI" id="CHEBI:57841"/>
        <dbReference type="ChEBI" id="CHEBI:62890"/>
        <dbReference type="EC" id="2.5.1.3"/>
    </reaction>
</comment>
<evidence type="ECO:0000256" key="9">
    <source>
        <dbReference type="HAMAP-Rule" id="MF_00097"/>
    </source>
</evidence>
<name>A0A7W7Y2V1_9BACT</name>
<evidence type="ECO:0000256" key="6">
    <source>
        <dbReference type="ARBA" id="ARBA00047334"/>
    </source>
</evidence>
<comment type="function">
    <text evidence="9">Condenses 4-methyl-5-(beta-hydroxyethyl)thiazole monophosphate (THZ-P) and 2-methyl-4-amino-5-hydroxymethyl pyrimidine pyrophosphate (HMP-PP) to form thiamine monophosphate (TMP).</text>
</comment>
<protein>
    <recommendedName>
        <fullName evidence="9">Thiamine-phosphate synthase</fullName>
        <shortName evidence="9">TP synthase</shortName>
        <shortName evidence="9">TPS</shortName>
        <ecNumber evidence="9">2.5.1.3</ecNumber>
    </recommendedName>
    <alternativeName>
        <fullName evidence="9">Thiamine-phosphate pyrophosphorylase</fullName>
        <shortName evidence="9">TMP pyrophosphorylase</shortName>
        <shortName evidence="9">TMP-PPase</shortName>
    </alternativeName>
</protein>
<sequence>MFNLCVITASDQLADHVQTAQAALAGGADMIQLRDKQLDCNDELLAIARQIMELKRQYSFHFVVNDCIEVALKCDADGVHLGQDDDGIDLARQILGNDKLIGISTHSLVEAVKAAEAGADYIGFGPMYATVSKDSPYSPRSADELRRIAETVQIPVCAIGGIEPEVLDELCVSPQVFCAVISGIRQGTGISEQVKAYIEALRSARKRRGF</sequence>
<reference evidence="13 14" key="1">
    <citation type="submission" date="2020-08" db="EMBL/GenBank/DDBJ databases">
        <title>Genomic Encyclopedia of Type Strains, Phase IV (KMG-IV): sequencing the most valuable type-strain genomes for metagenomic binning, comparative biology and taxonomic classification.</title>
        <authorList>
            <person name="Goeker M."/>
        </authorList>
    </citation>
    <scope>NUCLEOTIDE SEQUENCE [LARGE SCALE GENOMIC DNA]</scope>
    <source>
        <strain evidence="13 14">DSM 22071</strain>
    </source>
</reference>
<dbReference type="GO" id="GO:0009228">
    <property type="term" value="P:thiamine biosynthetic process"/>
    <property type="evidence" value="ECO:0007669"/>
    <property type="project" value="UniProtKB-KW"/>
</dbReference>
<feature type="binding site" evidence="9">
    <location>
        <begin position="32"/>
        <end position="36"/>
    </location>
    <ligand>
        <name>4-amino-2-methyl-5-(diphosphooxymethyl)pyrimidine</name>
        <dbReference type="ChEBI" id="CHEBI:57841"/>
    </ligand>
</feature>
<feature type="binding site" evidence="9">
    <location>
        <begin position="181"/>
        <end position="182"/>
    </location>
    <ligand>
        <name>2-[(2R,5Z)-2-carboxy-4-methylthiazol-5(2H)-ylidene]ethyl phosphate</name>
        <dbReference type="ChEBI" id="CHEBI:62899"/>
    </ligand>
</feature>
<dbReference type="InterPro" id="IPR013785">
    <property type="entry name" value="Aldolase_TIM"/>
</dbReference>
<feature type="binding site" evidence="9">
    <location>
        <position position="65"/>
    </location>
    <ligand>
        <name>4-amino-2-methyl-5-(diphosphooxymethyl)pyrimidine</name>
        <dbReference type="ChEBI" id="CHEBI:57841"/>
    </ligand>
</feature>
<proteinExistence type="inferred from homology"/>
<evidence type="ECO:0000259" key="12">
    <source>
        <dbReference type="Pfam" id="PF02581"/>
    </source>
</evidence>
<dbReference type="PANTHER" id="PTHR20857:SF15">
    <property type="entry name" value="THIAMINE-PHOSPHATE SYNTHASE"/>
    <property type="match status" value="1"/>
</dbReference>
<comment type="similarity">
    <text evidence="9 10">Belongs to the thiamine-phosphate synthase family.</text>
</comment>
<feature type="binding site" evidence="9">
    <location>
        <position position="161"/>
    </location>
    <ligand>
        <name>2-[(2R,5Z)-2-carboxy-4-methylthiazol-5(2H)-ylidene]ethyl phosphate</name>
        <dbReference type="ChEBI" id="CHEBI:62899"/>
    </ligand>
</feature>
<evidence type="ECO:0000256" key="11">
    <source>
        <dbReference type="RuleBase" id="RU004253"/>
    </source>
</evidence>
<evidence type="ECO:0000313" key="13">
    <source>
        <dbReference type="EMBL" id="MBB5021071.1"/>
    </source>
</evidence>
<dbReference type="NCBIfam" id="TIGR00693">
    <property type="entry name" value="thiE"/>
    <property type="match status" value="1"/>
</dbReference>
<dbReference type="GO" id="GO:0005737">
    <property type="term" value="C:cytoplasm"/>
    <property type="evidence" value="ECO:0007669"/>
    <property type="project" value="TreeGrafter"/>
</dbReference>
<comment type="catalytic activity">
    <reaction evidence="6 9 10">
        <text>4-methyl-5-(2-phosphooxyethyl)-thiazole + 4-amino-2-methyl-5-(diphosphooxymethyl)pyrimidine + H(+) = thiamine phosphate + diphosphate</text>
        <dbReference type="Rhea" id="RHEA:22328"/>
        <dbReference type="ChEBI" id="CHEBI:15378"/>
        <dbReference type="ChEBI" id="CHEBI:33019"/>
        <dbReference type="ChEBI" id="CHEBI:37575"/>
        <dbReference type="ChEBI" id="CHEBI:57841"/>
        <dbReference type="ChEBI" id="CHEBI:58296"/>
        <dbReference type="EC" id="2.5.1.3"/>
    </reaction>
</comment>
<gene>
    <name evidence="9" type="primary">thiE</name>
    <name evidence="13" type="ORF">HNR37_000377</name>
</gene>
<evidence type="ECO:0000256" key="10">
    <source>
        <dbReference type="RuleBase" id="RU003826"/>
    </source>
</evidence>
<accession>A0A7W7Y2V1</accession>
<dbReference type="PANTHER" id="PTHR20857">
    <property type="entry name" value="THIAMINE-PHOSPHATE PYROPHOSPHORYLASE"/>
    <property type="match status" value="1"/>
</dbReference>
<comment type="pathway">
    <text evidence="1 9 11">Cofactor biosynthesis; thiamine diphosphate biosynthesis; thiamine phosphate from 4-amino-2-methyl-5-diphosphomethylpyrimidine and 4-methyl-5-(2-phosphoethyl)-thiazole: step 1/1.</text>
</comment>
<evidence type="ECO:0000256" key="8">
    <source>
        <dbReference type="ARBA" id="ARBA00047883"/>
    </source>
</evidence>
<keyword evidence="3 9" id="KW-0479">Metal-binding</keyword>
<dbReference type="InterPro" id="IPR022998">
    <property type="entry name" value="ThiamineP_synth_TenI"/>
</dbReference>
<organism evidence="13 14">
    <name type="scientific">Desulfurispira natronophila</name>
    <dbReference type="NCBI Taxonomy" id="682562"/>
    <lineage>
        <taxon>Bacteria</taxon>
        <taxon>Pseudomonadati</taxon>
        <taxon>Chrysiogenota</taxon>
        <taxon>Chrysiogenia</taxon>
        <taxon>Chrysiogenales</taxon>
        <taxon>Chrysiogenaceae</taxon>
        <taxon>Desulfurispira</taxon>
    </lineage>
</organism>
<dbReference type="EMBL" id="JACHID010000002">
    <property type="protein sequence ID" value="MBB5021071.1"/>
    <property type="molecule type" value="Genomic_DNA"/>
</dbReference>
<evidence type="ECO:0000256" key="7">
    <source>
        <dbReference type="ARBA" id="ARBA00047851"/>
    </source>
</evidence>